<protein>
    <submittedName>
        <fullName evidence="1">Uncharacterized protein</fullName>
    </submittedName>
</protein>
<comment type="caution">
    <text evidence="1">The sequence shown here is derived from an EMBL/GenBank/DDBJ whole genome shotgun (WGS) entry which is preliminary data.</text>
</comment>
<reference evidence="1 2" key="1">
    <citation type="journal article" date="2021" name="Hortic Res">
        <title>High-quality reference genome and annotation aids understanding of berry development for evergreen blueberry (Vaccinium darrowii).</title>
        <authorList>
            <person name="Yu J."/>
            <person name="Hulse-Kemp A.M."/>
            <person name="Babiker E."/>
            <person name="Staton M."/>
        </authorList>
    </citation>
    <scope>NUCLEOTIDE SEQUENCE [LARGE SCALE GENOMIC DNA]</scope>
    <source>
        <strain evidence="2">cv. NJ 8807/NJ 8810</strain>
        <tissue evidence="1">Young leaf</tissue>
    </source>
</reference>
<evidence type="ECO:0000313" key="1">
    <source>
        <dbReference type="EMBL" id="KAH7855470.1"/>
    </source>
</evidence>
<dbReference type="Proteomes" id="UP000828048">
    <property type="component" value="Chromosome 11"/>
</dbReference>
<keyword evidence="2" id="KW-1185">Reference proteome</keyword>
<name>A0ACB7YPQ2_9ERIC</name>
<organism evidence="1 2">
    <name type="scientific">Vaccinium darrowii</name>
    <dbReference type="NCBI Taxonomy" id="229202"/>
    <lineage>
        <taxon>Eukaryota</taxon>
        <taxon>Viridiplantae</taxon>
        <taxon>Streptophyta</taxon>
        <taxon>Embryophyta</taxon>
        <taxon>Tracheophyta</taxon>
        <taxon>Spermatophyta</taxon>
        <taxon>Magnoliopsida</taxon>
        <taxon>eudicotyledons</taxon>
        <taxon>Gunneridae</taxon>
        <taxon>Pentapetalae</taxon>
        <taxon>asterids</taxon>
        <taxon>Ericales</taxon>
        <taxon>Ericaceae</taxon>
        <taxon>Vaccinioideae</taxon>
        <taxon>Vaccinieae</taxon>
        <taxon>Vaccinium</taxon>
    </lineage>
</organism>
<dbReference type="EMBL" id="CM037161">
    <property type="protein sequence ID" value="KAH7855470.1"/>
    <property type="molecule type" value="Genomic_DNA"/>
</dbReference>
<gene>
    <name evidence="1" type="ORF">Vadar_025244</name>
</gene>
<sequence length="267" mass="30044">MTEIPSKVHFVLVHGIGGGGWCWYKVRTLLENSGYKVSCVDLKGAGIDRSDAKDIHTFDEYNQPLIDLISSLPDDEKVILVGCSAGGLNVTDATYKFGKKISLAIYLGATMLKAGFQTEQDFKEGVPNLKEHGEVYDHGFGLGEDQPATSALMKKEFRGQLIYHLTPPEDVTLGGMLLREGPHKAIVSAKFEGGNDVDEVPRVYIKMTHDLVLKLEQQEAMVARFRRGVEGVWEIRRSIHGIIVLARSWSRRWFCHIYLFRRSIFME</sequence>
<evidence type="ECO:0000313" key="2">
    <source>
        <dbReference type="Proteomes" id="UP000828048"/>
    </source>
</evidence>
<proteinExistence type="predicted"/>
<accession>A0ACB7YPQ2</accession>